<protein>
    <submittedName>
        <fullName evidence="5">HtaA domain-containing protein</fullName>
    </submittedName>
</protein>
<feature type="region of interest" description="Disordered" evidence="1">
    <location>
        <begin position="415"/>
        <end position="450"/>
    </location>
</feature>
<keyword evidence="6" id="KW-1185">Reference proteome</keyword>
<feature type="compositionally biased region" description="Low complexity" evidence="1">
    <location>
        <begin position="422"/>
        <end position="450"/>
    </location>
</feature>
<feature type="compositionally biased region" description="Low complexity" evidence="1">
    <location>
        <begin position="209"/>
        <end position="221"/>
    </location>
</feature>
<organism evidence="5 6">
    <name type="scientific">Streptomyces cheonanensis</name>
    <dbReference type="NCBI Taxonomy" id="312720"/>
    <lineage>
        <taxon>Bacteria</taxon>
        <taxon>Bacillati</taxon>
        <taxon>Actinomycetota</taxon>
        <taxon>Actinomycetes</taxon>
        <taxon>Kitasatosporales</taxon>
        <taxon>Streptomycetaceae</taxon>
        <taxon>Streptomyces</taxon>
    </lineage>
</organism>
<feature type="domain" description="Htaa" evidence="4">
    <location>
        <begin position="254"/>
        <end position="403"/>
    </location>
</feature>
<feature type="region of interest" description="Disordered" evidence="1">
    <location>
        <begin position="203"/>
        <end position="252"/>
    </location>
</feature>
<dbReference type="InterPro" id="IPR007331">
    <property type="entry name" value="Htaa"/>
</dbReference>
<feature type="signal peptide" evidence="3">
    <location>
        <begin position="1"/>
        <end position="32"/>
    </location>
</feature>
<keyword evidence="3" id="KW-0732">Signal</keyword>
<dbReference type="EMBL" id="BAAANQ010000001">
    <property type="protein sequence ID" value="GAA2042407.1"/>
    <property type="molecule type" value="Genomic_DNA"/>
</dbReference>
<reference evidence="6" key="1">
    <citation type="journal article" date="2019" name="Int. J. Syst. Evol. Microbiol.">
        <title>The Global Catalogue of Microorganisms (GCM) 10K type strain sequencing project: providing services to taxonomists for standard genome sequencing and annotation.</title>
        <authorList>
            <consortium name="The Broad Institute Genomics Platform"/>
            <consortium name="The Broad Institute Genome Sequencing Center for Infectious Disease"/>
            <person name="Wu L."/>
            <person name="Ma J."/>
        </authorList>
    </citation>
    <scope>NUCLEOTIDE SEQUENCE [LARGE SCALE GENOMIC DNA]</scope>
    <source>
        <strain evidence="6">JCM 14549</strain>
    </source>
</reference>
<evidence type="ECO:0000256" key="1">
    <source>
        <dbReference type="SAM" id="MobiDB-lite"/>
    </source>
</evidence>
<keyword evidence="2" id="KW-0812">Transmembrane</keyword>
<feature type="compositionally biased region" description="Acidic residues" evidence="1">
    <location>
        <begin position="225"/>
        <end position="243"/>
    </location>
</feature>
<evidence type="ECO:0000313" key="5">
    <source>
        <dbReference type="EMBL" id="GAA2042407.1"/>
    </source>
</evidence>
<evidence type="ECO:0000259" key="4">
    <source>
        <dbReference type="Pfam" id="PF04213"/>
    </source>
</evidence>
<feature type="domain" description="Htaa" evidence="4">
    <location>
        <begin position="40"/>
        <end position="204"/>
    </location>
</feature>
<keyword evidence="2" id="KW-0472">Membrane</keyword>
<accession>A0ABP5G9D2</accession>
<gene>
    <name evidence="5" type="ORF">GCM10009757_05860</name>
</gene>
<feature type="compositionally biased region" description="Polar residues" evidence="1">
    <location>
        <begin position="483"/>
        <end position="495"/>
    </location>
</feature>
<feature type="transmembrane region" description="Helical" evidence="2">
    <location>
        <begin position="454"/>
        <end position="473"/>
    </location>
</feature>
<evidence type="ECO:0000313" key="6">
    <source>
        <dbReference type="Proteomes" id="UP001403094"/>
    </source>
</evidence>
<sequence>MLPRYRRARACALLTLLSALLAVLALPATAQAAERTVSGGRLDWGIRSSFLTYITGPIAQGSWSLSGGASTVGTSQFRFHTATGSYDPDTGTVTAGYSGGVRFVGHQQADGSYELDLTVANPTLSVSGGSGTLYADVRSKARGSGEITDRAQVALATLDLTGVDLRGGTQLSVSGIPATLTGDGATAFAGYYAAGDPLDPVTFTADTVDTGAPSGDPGADPAPDPADDEPAEDDATDADEPDDAGSATREITDAAVDWGVRRTFREYVTGDIAAGQWQLTEGAEDGGALFRFPAGEGTVDPGAGTAEAAFAGTLHFTGNDLDLALSGVTVTVADGTGTLAADITTADGTETAQPLVTFAAGDGALTPEDGLILIEEAPATLTDEGAAAFGLYQPGTAMDPVTLALAVTEDAELPALPDIGSEPADTGTPGPETGPAPGEDSAPAASSSSATTPLIAGGIGVLVALAALTAYLVRRRASRRTTENPSGTTEESTRS</sequence>
<name>A0ABP5G9D2_9ACTN</name>
<dbReference type="RefSeq" id="WP_346069491.1">
    <property type="nucleotide sequence ID" value="NZ_BAAANQ010000001.1"/>
</dbReference>
<feature type="chain" id="PRO_5047009489" evidence="3">
    <location>
        <begin position="33"/>
        <end position="495"/>
    </location>
</feature>
<evidence type="ECO:0000256" key="3">
    <source>
        <dbReference type="SAM" id="SignalP"/>
    </source>
</evidence>
<dbReference type="Proteomes" id="UP001403094">
    <property type="component" value="Unassembled WGS sequence"/>
</dbReference>
<feature type="region of interest" description="Disordered" evidence="1">
    <location>
        <begin position="474"/>
        <end position="495"/>
    </location>
</feature>
<proteinExistence type="predicted"/>
<evidence type="ECO:0000256" key="2">
    <source>
        <dbReference type="SAM" id="Phobius"/>
    </source>
</evidence>
<comment type="caution">
    <text evidence="5">The sequence shown here is derived from an EMBL/GenBank/DDBJ whole genome shotgun (WGS) entry which is preliminary data.</text>
</comment>
<dbReference type="Pfam" id="PF04213">
    <property type="entry name" value="HtaA"/>
    <property type="match status" value="2"/>
</dbReference>
<keyword evidence="2" id="KW-1133">Transmembrane helix</keyword>